<dbReference type="EMBL" id="VEVO01000002">
    <property type="protein sequence ID" value="KAF0045163.1"/>
    <property type="molecule type" value="Genomic_DNA"/>
</dbReference>
<gene>
    <name evidence="1" type="ORF">F2P81_001692</name>
</gene>
<sequence>MLLLRRRRRCVNGTPFNGLKTRCPPKTRPDAQLQLLLCSGRTGLHEKRRGTQWIRRYLVIDKKLKSHISNRFTGVSQVRVGVSVDDPFTFSDRGLVLWPVCGQLEELVVGPEQ</sequence>
<evidence type="ECO:0000313" key="1">
    <source>
        <dbReference type="EMBL" id="KAF0045163.1"/>
    </source>
</evidence>
<proteinExistence type="predicted"/>
<reference evidence="1 2" key="1">
    <citation type="submission" date="2019-06" db="EMBL/GenBank/DDBJ databases">
        <title>Draft genomes of female and male turbot (Scophthalmus maximus).</title>
        <authorList>
            <person name="Xu H."/>
            <person name="Xu X.-W."/>
            <person name="Shao C."/>
            <person name="Chen S."/>
        </authorList>
    </citation>
    <scope>NUCLEOTIDE SEQUENCE [LARGE SCALE GENOMIC DNA]</scope>
    <source>
        <strain evidence="1">Ysfricsl-2016a</strain>
        <tissue evidence="1">Blood</tissue>
    </source>
</reference>
<comment type="caution">
    <text evidence="1">The sequence shown here is derived from an EMBL/GenBank/DDBJ whole genome shotgun (WGS) entry which is preliminary data.</text>
</comment>
<protein>
    <submittedName>
        <fullName evidence="1">Uncharacterized protein</fullName>
    </submittedName>
</protein>
<dbReference type="AlphaFoldDB" id="A0A6A4TGU7"/>
<dbReference type="Proteomes" id="UP000438429">
    <property type="component" value="Unassembled WGS sequence"/>
</dbReference>
<name>A0A6A4TGU7_SCOMX</name>
<organism evidence="1 2">
    <name type="scientific">Scophthalmus maximus</name>
    <name type="common">Turbot</name>
    <name type="synonym">Psetta maxima</name>
    <dbReference type="NCBI Taxonomy" id="52904"/>
    <lineage>
        <taxon>Eukaryota</taxon>
        <taxon>Metazoa</taxon>
        <taxon>Chordata</taxon>
        <taxon>Craniata</taxon>
        <taxon>Vertebrata</taxon>
        <taxon>Euteleostomi</taxon>
        <taxon>Actinopterygii</taxon>
        <taxon>Neopterygii</taxon>
        <taxon>Teleostei</taxon>
        <taxon>Neoteleostei</taxon>
        <taxon>Acanthomorphata</taxon>
        <taxon>Carangaria</taxon>
        <taxon>Pleuronectiformes</taxon>
        <taxon>Pleuronectoidei</taxon>
        <taxon>Scophthalmidae</taxon>
        <taxon>Scophthalmus</taxon>
    </lineage>
</organism>
<evidence type="ECO:0000313" key="2">
    <source>
        <dbReference type="Proteomes" id="UP000438429"/>
    </source>
</evidence>
<accession>A0A6A4TGU7</accession>